<comment type="subcellular location">
    <subcellularLocation>
        <location evidence="1">Cell surface</location>
    </subcellularLocation>
</comment>
<dbReference type="NCBIfam" id="TIGR02532">
    <property type="entry name" value="IV_pilin_GFxxxE"/>
    <property type="match status" value="1"/>
</dbReference>
<dbReference type="InterPro" id="IPR045584">
    <property type="entry name" value="Pilin-like"/>
</dbReference>
<comment type="caution">
    <text evidence="3">The sequence shown here is derived from an EMBL/GenBank/DDBJ whole genome shotgun (WGS) entry which is preliminary data.</text>
</comment>
<dbReference type="Gene3D" id="3.30.700.10">
    <property type="entry name" value="Glycoprotein, Type 4 Pilin"/>
    <property type="match status" value="1"/>
</dbReference>
<proteinExistence type="predicted"/>
<dbReference type="SUPFAM" id="SSF54523">
    <property type="entry name" value="Pili subunits"/>
    <property type="match status" value="1"/>
</dbReference>
<evidence type="ECO:0000313" key="4">
    <source>
        <dbReference type="Proteomes" id="UP001595772"/>
    </source>
</evidence>
<evidence type="ECO:0000313" key="3">
    <source>
        <dbReference type="EMBL" id="MFC4022541.1"/>
    </source>
</evidence>
<dbReference type="Pfam" id="PF07963">
    <property type="entry name" value="N_methyl"/>
    <property type="match status" value="1"/>
</dbReference>
<keyword evidence="2" id="KW-0178">Competence</keyword>
<sequence length="123" mass="12975">MLQKMKKMMKKEKGFTLVELLAVIVILGIILAIAVPSVSGLITKSENDAKQANVELIENAARLADLSGLFPEGGMSVEDLITEGFLDGDIDVPGGSEVYKGTVTKAGDTFTYDGNGEPTEPSA</sequence>
<dbReference type="PROSITE" id="PS00409">
    <property type="entry name" value="PROKAR_NTER_METHYL"/>
    <property type="match status" value="1"/>
</dbReference>
<evidence type="ECO:0000256" key="2">
    <source>
        <dbReference type="ARBA" id="ARBA00023287"/>
    </source>
</evidence>
<dbReference type="RefSeq" id="WP_379495049.1">
    <property type="nucleotide sequence ID" value="NZ_JBHSAO010000001.1"/>
</dbReference>
<protein>
    <submittedName>
        <fullName evidence="3">Competence type IV pilus major pilin ComGC</fullName>
    </submittedName>
</protein>
<dbReference type="EMBL" id="JBHSAO010000001">
    <property type="protein sequence ID" value="MFC4022541.1"/>
    <property type="molecule type" value="Genomic_DNA"/>
</dbReference>
<dbReference type="InterPro" id="IPR012902">
    <property type="entry name" value="N_methyl_site"/>
</dbReference>
<dbReference type="Proteomes" id="UP001595772">
    <property type="component" value="Unassembled WGS sequence"/>
</dbReference>
<accession>A0ABV8GUI6</accession>
<keyword evidence="4" id="KW-1185">Reference proteome</keyword>
<gene>
    <name evidence="3" type="ORF">ACFOUV_01755</name>
</gene>
<evidence type="ECO:0000256" key="1">
    <source>
        <dbReference type="ARBA" id="ARBA00004241"/>
    </source>
</evidence>
<reference evidence="4" key="1">
    <citation type="journal article" date="2019" name="Int. J. Syst. Evol. Microbiol.">
        <title>The Global Catalogue of Microorganisms (GCM) 10K type strain sequencing project: providing services to taxonomists for standard genome sequencing and annotation.</title>
        <authorList>
            <consortium name="The Broad Institute Genomics Platform"/>
            <consortium name="The Broad Institute Genome Sequencing Center for Infectious Disease"/>
            <person name="Wu L."/>
            <person name="Ma J."/>
        </authorList>
    </citation>
    <scope>NUCLEOTIDE SEQUENCE [LARGE SCALE GENOMIC DNA]</scope>
    <source>
        <strain evidence="4">IBRC-M 10703</strain>
    </source>
</reference>
<organism evidence="3 4">
    <name type="scientific">Oceanobacillus longus</name>
    <dbReference type="NCBI Taxonomy" id="930120"/>
    <lineage>
        <taxon>Bacteria</taxon>
        <taxon>Bacillati</taxon>
        <taxon>Bacillota</taxon>
        <taxon>Bacilli</taxon>
        <taxon>Bacillales</taxon>
        <taxon>Bacillaceae</taxon>
        <taxon>Oceanobacillus</taxon>
    </lineage>
</organism>
<name>A0ABV8GUI6_9BACI</name>